<evidence type="ECO:0000313" key="2">
    <source>
        <dbReference type="Proteomes" id="UP000236649"/>
    </source>
</evidence>
<accession>A0AAN1JLT2</accession>
<sequence>MTAHNPCFASISLIAGGGRGYNAQMIGYRYWPKVGFDAELFDGETASAPHLVTCRTVQDIVALDTAWGSANGSQRLMEFDLRADSPGWQKLLDYLHEKEFI</sequence>
<proteinExistence type="predicted"/>
<dbReference type="KEGG" id="phs:C2L64_50500"/>
<dbReference type="GeneID" id="55536467"/>
<dbReference type="Proteomes" id="UP000236649">
    <property type="component" value="Chromosome 5"/>
</dbReference>
<name>A0AAN1JLT2_9BURK</name>
<evidence type="ECO:0000313" key="1">
    <source>
        <dbReference type="EMBL" id="AUT76454.1"/>
    </source>
</evidence>
<reference evidence="1 2" key="1">
    <citation type="submission" date="2018-01" db="EMBL/GenBank/DDBJ databases">
        <title>Species boundaries and ecological features among Paraburkholderia terrae DSMZ17804T, P. hospita DSMZ17164T and P. caribensis DSMZ13236T.</title>
        <authorList>
            <person name="Pratama A.A."/>
        </authorList>
    </citation>
    <scope>NUCLEOTIDE SEQUENCE [LARGE SCALE GENOMIC DNA]</scope>
    <source>
        <strain evidence="1 2">DSM 17164</strain>
    </source>
</reference>
<organism evidence="1 2">
    <name type="scientific">Paraburkholderia hospita</name>
    <dbReference type="NCBI Taxonomy" id="169430"/>
    <lineage>
        <taxon>Bacteria</taxon>
        <taxon>Pseudomonadati</taxon>
        <taxon>Pseudomonadota</taxon>
        <taxon>Betaproteobacteria</taxon>
        <taxon>Burkholderiales</taxon>
        <taxon>Burkholderiaceae</taxon>
        <taxon>Paraburkholderia</taxon>
    </lineage>
</organism>
<dbReference type="EMBL" id="CP026109">
    <property type="protein sequence ID" value="AUT76454.1"/>
    <property type="molecule type" value="Genomic_DNA"/>
</dbReference>
<protein>
    <submittedName>
        <fullName evidence="1">Uncharacterized protein</fullName>
    </submittedName>
</protein>
<dbReference type="RefSeq" id="WP_090837073.1">
    <property type="nucleotide sequence ID" value="NZ_CADFGJ010000014.1"/>
</dbReference>
<gene>
    <name evidence="1" type="ORF">C2L64_50500</name>
</gene>
<dbReference type="AlphaFoldDB" id="A0AAN1JLT2"/>